<dbReference type="InterPro" id="IPR027417">
    <property type="entry name" value="P-loop_NTPase"/>
</dbReference>
<dbReference type="Gene3D" id="3.40.50.300">
    <property type="entry name" value="P-loop containing nucleotide triphosphate hydrolases"/>
    <property type="match status" value="2"/>
</dbReference>
<dbReference type="KEGG" id="tet:TTHERM_00912250"/>
<dbReference type="GO" id="GO:0005524">
    <property type="term" value="F:ATP binding"/>
    <property type="evidence" value="ECO:0007669"/>
    <property type="project" value="UniProtKB-KW"/>
</dbReference>
<dbReference type="HOGENOM" id="CLU_000604_27_1_1"/>
<keyword evidence="7" id="KW-0067">ATP-binding</keyword>
<evidence type="ECO:0000313" key="14">
    <source>
        <dbReference type="EMBL" id="EAR99949.2"/>
    </source>
</evidence>
<keyword evidence="9 11" id="KW-0472">Membrane</keyword>
<evidence type="ECO:0000256" key="3">
    <source>
        <dbReference type="ARBA" id="ARBA00022448"/>
    </source>
</evidence>
<keyword evidence="3" id="KW-0813">Transport</keyword>
<evidence type="ECO:0000259" key="13">
    <source>
        <dbReference type="PROSITE" id="PS50929"/>
    </source>
</evidence>
<feature type="transmembrane region" description="Helical" evidence="11">
    <location>
        <begin position="739"/>
        <end position="759"/>
    </location>
</feature>
<dbReference type="PROSITE" id="PS00211">
    <property type="entry name" value="ABC_TRANSPORTER_1"/>
    <property type="match status" value="1"/>
</dbReference>
<feature type="transmembrane region" description="Helical" evidence="11">
    <location>
        <begin position="779"/>
        <end position="802"/>
    </location>
</feature>
<dbReference type="GO" id="GO:0016887">
    <property type="term" value="F:ATP hydrolysis activity"/>
    <property type="evidence" value="ECO:0007669"/>
    <property type="project" value="InterPro"/>
</dbReference>
<evidence type="ECO:0000256" key="6">
    <source>
        <dbReference type="ARBA" id="ARBA00022741"/>
    </source>
</evidence>
<dbReference type="OrthoDB" id="298706at2759"/>
<evidence type="ECO:0000256" key="11">
    <source>
        <dbReference type="SAM" id="Phobius"/>
    </source>
</evidence>
<comment type="subcellular location">
    <subcellularLocation>
        <location evidence="1">Membrane</location>
        <topology evidence="1">Multi-pass membrane protein</topology>
    </subcellularLocation>
</comment>
<keyword evidence="5" id="KW-0677">Repeat</keyword>
<dbReference type="Gene3D" id="1.20.1560.10">
    <property type="entry name" value="ABC transporter type 1, transmembrane domain"/>
    <property type="match status" value="2"/>
</dbReference>
<feature type="transmembrane region" description="Helical" evidence="11">
    <location>
        <begin position="224"/>
        <end position="245"/>
    </location>
</feature>
<dbReference type="PANTHER" id="PTHR24223">
    <property type="entry name" value="ATP-BINDING CASSETTE SUB-FAMILY C"/>
    <property type="match status" value="1"/>
</dbReference>
<keyword evidence="15" id="KW-1185">Reference proteome</keyword>
<gene>
    <name evidence="14" type="ORF">TTHERM_00912250</name>
</gene>
<feature type="transmembrane region" description="Helical" evidence="11">
    <location>
        <begin position="881"/>
        <end position="899"/>
    </location>
</feature>
<evidence type="ECO:0000256" key="2">
    <source>
        <dbReference type="ARBA" id="ARBA00009726"/>
    </source>
</evidence>
<feature type="transmembrane region" description="Helical" evidence="11">
    <location>
        <begin position="107"/>
        <end position="131"/>
    </location>
</feature>
<dbReference type="InterPro" id="IPR003439">
    <property type="entry name" value="ABC_transporter-like_ATP-bd"/>
</dbReference>
<dbReference type="FunFam" id="3.40.50.300:FF:001172">
    <property type="entry name" value="Cystic fibrosis transmembrane conductance regulator"/>
    <property type="match status" value="1"/>
</dbReference>
<keyword evidence="6" id="KW-0547">Nucleotide-binding</keyword>
<dbReference type="EMBL" id="GG662633">
    <property type="protein sequence ID" value="EAR99949.2"/>
    <property type="molecule type" value="Genomic_DNA"/>
</dbReference>
<dbReference type="SMART" id="SM00382">
    <property type="entry name" value="AAA"/>
    <property type="match status" value="2"/>
</dbReference>
<dbReference type="RefSeq" id="XP_001020194.2">
    <property type="nucleotide sequence ID" value="XM_001020194.2"/>
</dbReference>
<organism evidence="14 15">
    <name type="scientific">Tetrahymena thermophila (strain SB210)</name>
    <dbReference type="NCBI Taxonomy" id="312017"/>
    <lineage>
        <taxon>Eukaryota</taxon>
        <taxon>Sar</taxon>
        <taxon>Alveolata</taxon>
        <taxon>Ciliophora</taxon>
        <taxon>Intramacronucleata</taxon>
        <taxon>Oligohymenophorea</taxon>
        <taxon>Hymenostomatida</taxon>
        <taxon>Tetrahymenina</taxon>
        <taxon>Tetrahymenidae</taxon>
        <taxon>Tetrahymena</taxon>
    </lineage>
</organism>
<reference evidence="15" key="1">
    <citation type="journal article" date="2006" name="PLoS Biol.">
        <title>Macronuclear genome sequence of the ciliate Tetrahymena thermophila, a model eukaryote.</title>
        <authorList>
            <person name="Eisen J.A."/>
            <person name="Coyne R.S."/>
            <person name="Wu M."/>
            <person name="Wu D."/>
            <person name="Thiagarajan M."/>
            <person name="Wortman J.R."/>
            <person name="Badger J.H."/>
            <person name="Ren Q."/>
            <person name="Amedeo P."/>
            <person name="Jones K.M."/>
            <person name="Tallon L.J."/>
            <person name="Delcher A.L."/>
            <person name="Salzberg S.L."/>
            <person name="Silva J.C."/>
            <person name="Haas B.J."/>
            <person name="Majoros W.H."/>
            <person name="Farzad M."/>
            <person name="Carlton J.M."/>
            <person name="Smith R.K. Jr."/>
            <person name="Garg J."/>
            <person name="Pearlman R.E."/>
            <person name="Karrer K.M."/>
            <person name="Sun L."/>
            <person name="Manning G."/>
            <person name="Elde N.C."/>
            <person name="Turkewitz A.P."/>
            <person name="Asai D.J."/>
            <person name="Wilkes D.E."/>
            <person name="Wang Y."/>
            <person name="Cai H."/>
            <person name="Collins K."/>
            <person name="Stewart B.A."/>
            <person name="Lee S.R."/>
            <person name="Wilamowska K."/>
            <person name="Weinberg Z."/>
            <person name="Ruzzo W.L."/>
            <person name="Wloga D."/>
            <person name="Gaertig J."/>
            <person name="Frankel J."/>
            <person name="Tsao C.-C."/>
            <person name="Gorovsky M.A."/>
            <person name="Keeling P.J."/>
            <person name="Waller R.F."/>
            <person name="Patron N.J."/>
            <person name="Cherry J.M."/>
            <person name="Stover N.A."/>
            <person name="Krieger C.J."/>
            <person name="del Toro C."/>
            <person name="Ryder H.F."/>
            <person name="Williamson S.C."/>
            <person name="Barbeau R.A."/>
            <person name="Hamilton E.P."/>
            <person name="Orias E."/>
        </authorList>
    </citation>
    <scope>NUCLEOTIDE SEQUENCE [LARGE SCALE GENOMIC DNA]</scope>
    <source>
        <strain evidence="15">SB210</strain>
    </source>
</reference>
<dbReference type="Proteomes" id="UP000009168">
    <property type="component" value="Unassembled WGS sequence"/>
</dbReference>
<sequence>MKNNQQQNDIEKQFTQQLLNNVKVNIPENPFEKANIFSRAFFFWVYPLLKISQKRSLQQEDVFKLKDKDTSEFNFNKFNTIYENVKVDPKVVNKLRTAFFRTYKKEIFISVGLYFLYLLSSVVNMLAIQILLQAFKSDDRGKVGPLAIGLSVMALVYFTQSIIQSNYNFYYSVLTVRMTGALSMKIFQKTLLFPMQRNQFYKIGDILNMIQVDILQIVSYIQSLFTLIFSFIFLILSFYLCYATLNDFGIALTLFACVLVSFSFSLIFGKWYGSMQKKFMHEKDLRMRSLEEMIRGIKTIKYNGLETFFDERIKKLREKELKQLKKQRILANCNEFLQNFSCTFTIFTITFAFGISSFSEFLAIFSSFQLIQQFVQNVPLSVQGIVIGSNSMKRLDNYLTESFIYKLNSDTTEENNQVKQSGSSIFIQNGNFSWNNQLNINQIQNSVKLTKRERESISQKQSSSVFQLKNLNLNVKQGEFVVIYGELGSGKSSILQALLGEMEVQGGENSFQKMVQINGSISLCTQDPWILQDTVKENIIFGQSYDSIRYKQVLQVCSLEEDIAYFVDGDQTNIGEKGDTLSGGQRKRVNLARSIYKDSDIYLLDDPLSALDVGVATSIAQECFLGMLKGKTRVIFTSNLVGMNKADKIILIKNGEIVSEGNYNQIKKIIAKEGNKEAENDEDLEELERSQSKVLLKSNQKPKFEEQNYTKKMIQTEDIQHGYIKLLVFKQFAKDLGGLLFSLVLFLMFIGLVTFFLLTKLIMQDVDDDAPKDKQFKVMMLYCLFDTLRVISIFIYETFVVLRMLSLSRFLHKSIVFNLLRASFTKFYNLITTGRLMNRLSKDIYEVDTIIPYDFNQLINQVGMVVVSGASTIIICQFKIASIAIVYFFIALLISYFFLTAKRQIVRIEATSKSPILQYFSEILRGLTYLRSCVKEELIRDTFQQYVNVDLRNQIALNGIQYWFESIASFLSMFPILISSALGYFDNSISSQTAMLMALQVSNLSISMIKLSQTWLECETRLVNYERCLKLKQNIVLEDYSNENGNIENSLQISIQNNDNSENENKISQVGNQNSQLSHSFNQEQSIIFQNASFQYRADLPNCLSNLNLSFTGNQKIGVVGRTGAGKTSVTLALTKVIDLISGDVIINGKSIKDYSLQELRNIISVVSQEPYIYEGTLKLNLDPYNQYTDKQINNVFQQCRFNSFSSFQKGLNTEISQLGDNLSEGEKQLISIARVILKKSKILIVDEPTSHIDANMEEFITNILYENFTNCLVITIAHKIKTIMSSDKILVLNHGKIQEYDSPQNLLKNKNSQFSEIIKIITKHKIN</sequence>
<dbReference type="STRING" id="312017.Q23TU6"/>
<dbReference type="GO" id="GO:0016020">
    <property type="term" value="C:membrane"/>
    <property type="evidence" value="ECO:0007669"/>
    <property type="project" value="UniProtKB-SubCell"/>
</dbReference>
<comment type="similarity">
    <text evidence="2">Belongs to the ABC transporter superfamily. ABCC family. Conjugate transporter (TC 3.A.1.208) subfamily.</text>
</comment>
<evidence type="ECO:0000256" key="7">
    <source>
        <dbReference type="ARBA" id="ARBA00022840"/>
    </source>
</evidence>
<feature type="transmembrane region" description="Helical" evidence="11">
    <location>
        <begin position="251"/>
        <end position="273"/>
    </location>
</feature>
<evidence type="ECO:0000256" key="8">
    <source>
        <dbReference type="ARBA" id="ARBA00022989"/>
    </source>
</evidence>
<dbReference type="InterPro" id="IPR050173">
    <property type="entry name" value="ABC_transporter_C-like"/>
</dbReference>
<evidence type="ECO:0000259" key="12">
    <source>
        <dbReference type="PROSITE" id="PS50893"/>
    </source>
</evidence>
<dbReference type="InterPro" id="IPR036640">
    <property type="entry name" value="ABC1_TM_sf"/>
</dbReference>
<dbReference type="Pfam" id="PF00005">
    <property type="entry name" value="ABC_tran"/>
    <property type="match status" value="2"/>
</dbReference>
<dbReference type="GO" id="GO:0140359">
    <property type="term" value="F:ABC-type transporter activity"/>
    <property type="evidence" value="ECO:0007669"/>
    <property type="project" value="InterPro"/>
</dbReference>
<keyword evidence="4 11" id="KW-0812">Transmembrane</keyword>
<feature type="transmembrane region" description="Helical" evidence="11">
    <location>
        <begin position="962"/>
        <end position="985"/>
    </location>
</feature>
<evidence type="ECO:0000256" key="5">
    <source>
        <dbReference type="ARBA" id="ARBA00022737"/>
    </source>
</evidence>
<dbReference type="InterPro" id="IPR017871">
    <property type="entry name" value="ABC_transporter-like_CS"/>
</dbReference>
<keyword evidence="8 11" id="KW-1133">Transmembrane helix</keyword>
<evidence type="ECO:0000256" key="4">
    <source>
        <dbReference type="ARBA" id="ARBA00022692"/>
    </source>
</evidence>
<dbReference type="PROSITE" id="PS50893">
    <property type="entry name" value="ABC_TRANSPORTER_2"/>
    <property type="match status" value="2"/>
</dbReference>
<feature type="domain" description="ABC transmembrane type-1" evidence="13">
    <location>
        <begin position="107"/>
        <end position="378"/>
    </location>
</feature>
<dbReference type="CDD" id="cd03250">
    <property type="entry name" value="ABCC_MRP_domain1"/>
    <property type="match status" value="1"/>
</dbReference>
<dbReference type="InParanoid" id="Q23TU6"/>
<feature type="domain" description="ABC transporter" evidence="12">
    <location>
        <begin position="452"/>
        <end position="679"/>
    </location>
</feature>
<dbReference type="GeneID" id="7834058"/>
<dbReference type="InterPro" id="IPR003593">
    <property type="entry name" value="AAA+_ATPase"/>
</dbReference>
<evidence type="ECO:0000313" key="15">
    <source>
        <dbReference type="Proteomes" id="UP000009168"/>
    </source>
</evidence>
<evidence type="ECO:0000256" key="10">
    <source>
        <dbReference type="ARBA" id="ARBA00023180"/>
    </source>
</evidence>
<feature type="transmembrane region" description="Helical" evidence="11">
    <location>
        <begin position="143"/>
        <end position="163"/>
    </location>
</feature>
<feature type="domain" description="ABC transmembrane type-1" evidence="13">
    <location>
        <begin position="739"/>
        <end position="1020"/>
    </location>
</feature>
<evidence type="ECO:0000256" key="9">
    <source>
        <dbReference type="ARBA" id="ARBA00023136"/>
    </source>
</evidence>
<dbReference type="CDD" id="cd03244">
    <property type="entry name" value="ABCC_MRP_domain2"/>
    <property type="match status" value="1"/>
</dbReference>
<feature type="domain" description="ABC transporter" evidence="12">
    <location>
        <begin position="1087"/>
        <end position="1320"/>
    </location>
</feature>
<protein>
    <submittedName>
        <fullName evidence="14">ABC transporter family protein</fullName>
    </submittedName>
</protein>
<accession>Q23TU6</accession>
<dbReference type="SUPFAM" id="SSF90123">
    <property type="entry name" value="ABC transporter transmembrane region"/>
    <property type="match status" value="2"/>
</dbReference>
<evidence type="ECO:0000256" key="1">
    <source>
        <dbReference type="ARBA" id="ARBA00004141"/>
    </source>
</evidence>
<dbReference type="FunFam" id="3.40.50.300:FF:000973">
    <property type="entry name" value="Multidrug resistance-associated protein 4"/>
    <property type="match status" value="1"/>
</dbReference>
<dbReference type="eggNOG" id="KOG0054">
    <property type="taxonomic scope" value="Eukaryota"/>
</dbReference>
<proteinExistence type="inferred from homology"/>
<dbReference type="InterPro" id="IPR011527">
    <property type="entry name" value="ABC1_TM_dom"/>
</dbReference>
<dbReference type="Pfam" id="PF00664">
    <property type="entry name" value="ABC_membrane"/>
    <property type="match status" value="2"/>
</dbReference>
<dbReference type="PANTHER" id="PTHR24223:SF456">
    <property type="entry name" value="MULTIDRUG RESISTANCE-ASSOCIATED PROTEIN LETHAL(2)03659"/>
    <property type="match status" value="1"/>
</dbReference>
<feature type="transmembrane region" description="Helical" evidence="11">
    <location>
        <begin position="858"/>
        <end position="875"/>
    </location>
</feature>
<dbReference type="PROSITE" id="PS50929">
    <property type="entry name" value="ABC_TM1F"/>
    <property type="match status" value="2"/>
</dbReference>
<keyword evidence="10" id="KW-0325">Glycoprotein</keyword>
<dbReference type="SUPFAM" id="SSF52540">
    <property type="entry name" value="P-loop containing nucleoside triphosphate hydrolases"/>
    <property type="match status" value="2"/>
</dbReference>
<name>Q23TU6_TETTS</name>